<dbReference type="EMBL" id="JAACYA010000002">
    <property type="protein sequence ID" value="MBK3333269.1"/>
    <property type="molecule type" value="Genomic_DNA"/>
</dbReference>
<evidence type="ECO:0000313" key="3">
    <source>
        <dbReference type="Proteomes" id="UP000772812"/>
    </source>
</evidence>
<dbReference type="Gene3D" id="2.40.160.180">
    <property type="entry name" value="Carbohydrate-selective porin OprB"/>
    <property type="match status" value="1"/>
</dbReference>
<comment type="similarity">
    <text evidence="1">Belongs to the OprB family.</text>
</comment>
<gene>
    <name evidence="2" type="ORF">GWK41_09320</name>
</gene>
<sequence length="353" mass="39755">MDFLIPAFVVLSVYFLYKKTKGKKCSKCSYIILIMAGTSFAQDTEKPFILEHEKHLHRVDFVNATVFQQIRNYSAIYNTSHVFFSIEPTDTDHLFFNASYTVGNGITKKTERIGYSIATTGDDLEDYLKDINGTGREYLLEIFYQKDIGSLSVAGGIIDSTAFVDTNRYANDEHIQFLNSMFINNPVASLPSYNPGLYVHYQLFENTGISGVYIKSSPDSGYTGIIEIDHKTEKLNVKPYYFYVFGGEENKGAGLSMDYTVNSRYGLFFRGGMSNGNYRHFISGGAEIKNIITQGRLGVAYGFIKGDKTDNISACECYYSVSINKYISVTADLQYIKEKKEDVVAGGRIYLSY</sequence>
<accession>A0ABS1GK19</accession>
<evidence type="ECO:0000313" key="2">
    <source>
        <dbReference type="EMBL" id="MBK3333269.1"/>
    </source>
</evidence>
<evidence type="ECO:0000256" key="1">
    <source>
        <dbReference type="ARBA" id="ARBA00008769"/>
    </source>
</evidence>
<dbReference type="RefSeq" id="WP_200674792.1">
    <property type="nucleotide sequence ID" value="NZ_JAACYA010000002.1"/>
</dbReference>
<name>A0ABS1GK19_9AQUI</name>
<dbReference type="InterPro" id="IPR038673">
    <property type="entry name" value="OprB_sf"/>
</dbReference>
<dbReference type="Proteomes" id="UP000772812">
    <property type="component" value="Unassembled WGS sequence"/>
</dbReference>
<organism evidence="2 3">
    <name type="scientific">Persephonella atlantica</name>
    <dbReference type="NCBI Taxonomy" id="2699429"/>
    <lineage>
        <taxon>Bacteria</taxon>
        <taxon>Pseudomonadati</taxon>
        <taxon>Aquificota</taxon>
        <taxon>Aquificia</taxon>
        <taxon>Aquificales</taxon>
        <taxon>Hydrogenothermaceae</taxon>
        <taxon>Persephonella</taxon>
    </lineage>
</organism>
<comment type="caution">
    <text evidence="2">The sequence shown here is derived from an EMBL/GenBank/DDBJ whole genome shotgun (WGS) entry which is preliminary data.</text>
</comment>
<proteinExistence type="inferred from homology"/>
<reference evidence="2 3" key="1">
    <citation type="journal article" date="2021" name="Syst. Appl. Microbiol.">
        <title>Persephonella atlantica sp. nov.: How to adapt to physico-chemical gradients in high temperature hydrothermal habitats.</title>
        <authorList>
            <person name="Francois D.X."/>
            <person name="Godfroy A."/>
            <person name="Mathien C."/>
            <person name="Aube J."/>
            <person name="Cathalot C."/>
            <person name="Lesongeur F."/>
            <person name="L'Haridon S."/>
            <person name="Philippon X."/>
            <person name="Roussel E.G."/>
        </authorList>
    </citation>
    <scope>NUCLEOTIDE SEQUENCE [LARGE SCALE GENOMIC DNA]</scope>
    <source>
        <strain evidence="2 3">MO1340</strain>
    </source>
</reference>
<protein>
    <submittedName>
        <fullName evidence="2">Carbohydrate porin</fullName>
    </submittedName>
</protein>
<keyword evidence="3" id="KW-1185">Reference proteome</keyword>